<reference evidence="2 3" key="1">
    <citation type="journal article" date="2012" name="J. Bacteriol.">
        <title>Whole-Genome Sequences of Borrelia bissettii, Borrelia valaisiana, and Borrelia spielmanii.</title>
        <authorList>
            <person name="Schutzer S.E."/>
            <person name="Fraser-Liggett C.M."/>
            <person name="Qiu W.G."/>
            <person name="Kraiczy P."/>
            <person name="Mongodin E.F."/>
            <person name="Dunn J.J."/>
            <person name="Luft B.J."/>
            <person name="Casjens S.R."/>
        </authorList>
    </citation>
    <scope>NUCLEOTIDE SEQUENCE [LARGE SCALE GENOMIC DNA]</scope>
    <source>
        <strain evidence="2 3">VS116</strain>
        <plasmid evidence="2">VS116_lp28-3</plasmid>
    </source>
</reference>
<sequence>MVIIFFRKDTLSNFYLVFFIFVVGSAIILMILCLLFINNFKI</sequence>
<protein>
    <submittedName>
        <fullName evidence="2">Uncharacterized protein</fullName>
    </submittedName>
</protein>
<geneLocation type="plasmid" evidence="2 3">
    <name>VS116_lp28-3</name>
</geneLocation>
<keyword evidence="2" id="KW-0614">Plasmid</keyword>
<dbReference type="Proteomes" id="UP000006163">
    <property type="component" value="Plasmid VS116_lp28-3"/>
</dbReference>
<dbReference type="AlphaFoldDB" id="C0R975"/>
<dbReference type="HOGENOM" id="CLU_3248109_0_0_12"/>
<keyword evidence="1" id="KW-0472">Membrane</keyword>
<proteinExistence type="predicted"/>
<keyword evidence="3" id="KW-1185">Reference proteome</keyword>
<keyword evidence="1" id="KW-0812">Transmembrane</keyword>
<accession>C0R975</accession>
<dbReference type="EMBL" id="CP001440">
    <property type="protein sequence ID" value="ACN52994.1"/>
    <property type="molecule type" value="Genomic_DNA"/>
</dbReference>
<organism evidence="2 3">
    <name type="scientific">Borreliella valaisiana VS116</name>
    <dbReference type="NCBI Taxonomy" id="445987"/>
    <lineage>
        <taxon>Bacteria</taxon>
        <taxon>Pseudomonadati</taxon>
        <taxon>Spirochaetota</taxon>
        <taxon>Spirochaetia</taxon>
        <taxon>Spirochaetales</taxon>
        <taxon>Borreliaceae</taxon>
        <taxon>Borreliella</taxon>
    </lineage>
</organism>
<feature type="transmembrane region" description="Helical" evidence="1">
    <location>
        <begin position="14"/>
        <end position="37"/>
    </location>
</feature>
<evidence type="ECO:0000313" key="3">
    <source>
        <dbReference type="Proteomes" id="UP000006163"/>
    </source>
</evidence>
<evidence type="ECO:0000256" key="1">
    <source>
        <dbReference type="SAM" id="Phobius"/>
    </source>
</evidence>
<name>C0R975_BORVA</name>
<gene>
    <name evidence="2" type="ORF">BVAVS116_H0018</name>
</gene>
<evidence type="ECO:0000313" key="2">
    <source>
        <dbReference type="EMBL" id="ACN52994.1"/>
    </source>
</evidence>
<keyword evidence="1" id="KW-1133">Transmembrane helix</keyword>